<organism evidence="2 3">
    <name type="scientific">Romanomermis culicivorax</name>
    <name type="common">Nematode worm</name>
    <dbReference type="NCBI Taxonomy" id="13658"/>
    <lineage>
        <taxon>Eukaryota</taxon>
        <taxon>Metazoa</taxon>
        <taxon>Ecdysozoa</taxon>
        <taxon>Nematoda</taxon>
        <taxon>Enoplea</taxon>
        <taxon>Dorylaimia</taxon>
        <taxon>Mermithida</taxon>
        <taxon>Mermithoidea</taxon>
        <taxon>Mermithidae</taxon>
        <taxon>Romanomermis</taxon>
    </lineage>
</organism>
<reference evidence="3" key="1">
    <citation type="submission" date="2022-11" db="UniProtKB">
        <authorList>
            <consortium name="WormBaseParasite"/>
        </authorList>
    </citation>
    <scope>IDENTIFICATION</scope>
</reference>
<sequence>MLHRYLSLYHPVLRAIAKKISTNRGVILCTVLPVLANIAYYSPLQLVDAFGWDAIGTCSMKAFSAPKNMWITLCG</sequence>
<keyword evidence="1" id="KW-1133">Transmembrane helix</keyword>
<protein>
    <submittedName>
        <fullName evidence="3">Uncharacterized protein</fullName>
    </submittedName>
</protein>
<keyword evidence="1" id="KW-0812">Transmembrane</keyword>
<evidence type="ECO:0000256" key="1">
    <source>
        <dbReference type="SAM" id="Phobius"/>
    </source>
</evidence>
<dbReference type="AlphaFoldDB" id="A0A915JKH0"/>
<proteinExistence type="predicted"/>
<evidence type="ECO:0000313" key="3">
    <source>
        <dbReference type="WBParaSite" id="nRc.2.0.1.t26689-RA"/>
    </source>
</evidence>
<accession>A0A915JKH0</accession>
<feature type="transmembrane region" description="Helical" evidence="1">
    <location>
        <begin position="21"/>
        <end position="42"/>
    </location>
</feature>
<name>A0A915JKH0_ROMCU</name>
<keyword evidence="2" id="KW-1185">Reference proteome</keyword>
<evidence type="ECO:0000313" key="2">
    <source>
        <dbReference type="Proteomes" id="UP000887565"/>
    </source>
</evidence>
<dbReference type="WBParaSite" id="nRc.2.0.1.t26689-RA">
    <property type="protein sequence ID" value="nRc.2.0.1.t26689-RA"/>
    <property type="gene ID" value="nRc.2.0.1.g26689"/>
</dbReference>
<keyword evidence="1" id="KW-0472">Membrane</keyword>
<dbReference type="Proteomes" id="UP000887565">
    <property type="component" value="Unplaced"/>
</dbReference>